<feature type="region of interest" description="Disordered" evidence="1">
    <location>
        <begin position="60"/>
        <end position="92"/>
    </location>
</feature>
<proteinExistence type="predicted"/>
<evidence type="ECO:0000313" key="2">
    <source>
        <dbReference type="EMBL" id="MFA1559331.1"/>
    </source>
</evidence>
<dbReference type="Proteomes" id="UP001569904">
    <property type="component" value="Unassembled WGS sequence"/>
</dbReference>
<evidence type="ECO:0000256" key="1">
    <source>
        <dbReference type="SAM" id="MobiDB-lite"/>
    </source>
</evidence>
<accession>A0ABV4R8T4</accession>
<organism evidence="2 3">
    <name type="scientific">Actinomadura chokoriensis</name>
    <dbReference type="NCBI Taxonomy" id="454156"/>
    <lineage>
        <taxon>Bacteria</taxon>
        <taxon>Bacillati</taxon>
        <taxon>Actinomycetota</taxon>
        <taxon>Actinomycetes</taxon>
        <taxon>Streptosporangiales</taxon>
        <taxon>Thermomonosporaceae</taxon>
        <taxon>Actinomadura</taxon>
    </lineage>
</organism>
<feature type="region of interest" description="Disordered" evidence="1">
    <location>
        <begin position="1"/>
        <end position="21"/>
    </location>
</feature>
<protein>
    <submittedName>
        <fullName evidence="2">Uncharacterized protein</fullName>
    </submittedName>
</protein>
<keyword evidence="3" id="KW-1185">Reference proteome</keyword>
<sequence>MPTSDSPSPGRTVSHGVQVAESQRWAAERPCWAAEARRPSICQIEAPVRQFLAELTERWTGQPDEQHPDTAVGDVRPGYLRETRMGTAPAGR</sequence>
<dbReference type="EMBL" id="JAXCEH010000048">
    <property type="protein sequence ID" value="MFA1559331.1"/>
    <property type="molecule type" value="Genomic_DNA"/>
</dbReference>
<comment type="caution">
    <text evidence="2">The sequence shown here is derived from an EMBL/GenBank/DDBJ whole genome shotgun (WGS) entry which is preliminary data.</text>
</comment>
<dbReference type="RefSeq" id="WP_371946347.1">
    <property type="nucleotide sequence ID" value="NZ_JAXCEH010000048.1"/>
</dbReference>
<evidence type="ECO:0000313" key="3">
    <source>
        <dbReference type="Proteomes" id="UP001569904"/>
    </source>
</evidence>
<name>A0ABV4R8T4_9ACTN</name>
<reference evidence="2 3" key="1">
    <citation type="submission" date="2023-11" db="EMBL/GenBank/DDBJ databases">
        <title>Actinomadura monticuli sp. nov., isolated from volcanic ash.</title>
        <authorList>
            <person name="Lee S.D."/>
            <person name="Yang H."/>
            <person name="Kim I.S."/>
        </authorList>
    </citation>
    <scope>NUCLEOTIDE SEQUENCE [LARGE SCALE GENOMIC DNA]</scope>
    <source>
        <strain evidence="2 3">DSM 45346</strain>
    </source>
</reference>
<feature type="compositionally biased region" description="Polar residues" evidence="1">
    <location>
        <begin position="1"/>
        <end position="11"/>
    </location>
</feature>
<gene>
    <name evidence="2" type="ORF">SM436_37050</name>
</gene>